<comment type="similarity">
    <text evidence="5">Belongs to the ornithine cyclodeaminase/mu-crystallin family. Archaeal alanine dehydrogenase subfamily.</text>
</comment>
<comment type="catalytic activity">
    <reaction evidence="4">
        <text>L-proline + NADP(+) = 1-pyrroline-2-carboxylate + NADPH + H(+)</text>
        <dbReference type="Rhea" id="RHEA:20317"/>
        <dbReference type="ChEBI" id="CHEBI:15378"/>
        <dbReference type="ChEBI" id="CHEBI:39785"/>
        <dbReference type="ChEBI" id="CHEBI:57783"/>
        <dbReference type="ChEBI" id="CHEBI:58349"/>
        <dbReference type="ChEBI" id="CHEBI:60039"/>
        <dbReference type="EC" id="1.5.1.49"/>
    </reaction>
</comment>
<feature type="binding site" evidence="5">
    <location>
        <begin position="135"/>
        <end position="136"/>
    </location>
    <ligand>
        <name>NAD(+)</name>
        <dbReference type="ChEBI" id="CHEBI:57540"/>
    </ligand>
</feature>
<organism evidence="6 7">
    <name type="scientific">Dehalococcoides mccartyi (strain VS)</name>
    <dbReference type="NCBI Taxonomy" id="311424"/>
    <lineage>
        <taxon>Bacteria</taxon>
        <taxon>Bacillati</taxon>
        <taxon>Chloroflexota</taxon>
        <taxon>Dehalococcoidia</taxon>
        <taxon>Dehalococcoidales</taxon>
        <taxon>Dehalococcoidaceae</taxon>
        <taxon>Dehalococcoides</taxon>
    </lineage>
</organism>
<feature type="binding site" evidence="5">
    <location>
        <position position="108"/>
    </location>
    <ligand>
        <name>NAD(+)</name>
        <dbReference type="ChEBI" id="CHEBI:57540"/>
    </ligand>
</feature>
<dbReference type="GO" id="GO:0005737">
    <property type="term" value="C:cytoplasm"/>
    <property type="evidence" value="ECO:0007669"/>
    <property type="project" value="TreeGrafter"/>
</dbReference>
<feature type="binding site" evidence="5">
    <location>
        <begin position="215"/>
        <end position="217"/>
    </location>
    <ligand>
        <name>NAD(+)</name>
        <dbReference type="ChEBI" id="CHEBI:57540"/>
    </ligand>
</feature>
<dbReference type="PANTHER" id="PTHR13812:SF19">
    <property type="entry name" value="KETIMINE REDUCTASE MU-CRYSTALLIN"/>
    <property type="match status" value="1"/>
</dbReference>
<dbReference type="FunFam" id="3.30.1780.10:FF:000002">
    <property type="entry name" value="Ornithine cyclodeaminase"/>
    <property type="match status" value="1"/>
</dbReference>
<evidence type="ECO:0000256" key="3">
    <source>
        <dbReference type="ARBA" id="ARBA00050354"/>
    </source>
</evidence>
<keyword evidence="1 5" id="KW-0560">Oxidoreductase</keyword>
<dbReference type="GO" id="GO:0006522">
    <property type="term" value="P:alanine metabolic process"/>
    <property type="evidence" value="ECO:0007669"/>
    <property type="project" value="UniProtKB-UniRule"/>
</dbReference>
<dbReference type="GO" id="GO:0051287">
    <property type="term" value="F:NAD binding"/>
    <property type="evidence" value="ECO:0007669"/>
    <property type="project" value="UniProtKB-UniRule"/>
</dbReference>
<dbReference type="SUPFAM" id="SSF51735">
    <property type="entry name" value="NAD(P)-binding Rossmann-fold domains"/>
    <property type="match status" value="1"/>
</dbReference>
<comment type="function">
    <text evidence="5">Catalyzes the NAD(+)-dependent oxidative deamination of L-alanine to pyruvate, and the reverse reaction, the reductive amination of pyruvate.</text>
</comment>
<evidence type="ECO:0000256" key="5">
    <source>
        <dbReference type="HAMAP-Rule" id="MF_00935"/>
    </source>
</evidence>
<dbReference type="InterPro" id="IPR036291">
    <property type="entry name" value="NAD(P)-bd_dom_sf"/>
</dbReference>
<gene>
    <name evidence="6" type="primary">arcB</name>
    <name evidence="6" type="ordered locus">DhcVS_140</name>
</gene>
<dbReference type="PIRSF" id="PIRSF001439">
    <property type="entry name" value="CryM"/>
    <property type="match status" value="1"/>
</dbReference>
<evidence type="ECO:0000256" key="2">
    <source>
        <dbReference type="ARBA" id="ARBA00023027"/>
    </source>
</evidence>
<dbReference type="Gene3D" id="3.40.50.720">
    <property type="entry name" value="NAD(P)-binding Rossmann-like Domain"/>
    <property type="match status" value="1"/>
</dbReference>
<dbReference type="Proteomes" id="UP000002506">
    <property type="component" value="Chromosome"/>
</dbReference>
<reference evidence="6 7" key="1">
    <citation type="journal article" date="2009" name="PLoS Genet.">
        <title>Localized plasticity in the streamlined genomes of vinyl chloride respiring Dehalococcoides.</title>
        <authorList>
            <person name="McMurdie P.J."/>
            <person name="Behrens S.F."/>
            <person name="Muller J.A."/>
            <person name="Goke J."/>
            <person name="Ritalahti K.M."/>
            <person name="Wagner R."/>
            <person name="Goltsman E."/>
            <person name="Lapidus A."/>
            <person name="Holmes S."/>
            <person name="Loffler F.E."/>
            <person name="Spormann A.M."/>
        </authorList>
    </citation>
    <scope>NUCLEOTIDE SEQUENCE [LARGE SCALE GENOMIC DNA]</scope>
    <source>
        <strain evidence="6 7">VS</strain>
    </source>
</reference>
<feature type="binding site" evidence="5">
    <location>
        <position position="288"/>
    </location>
    <ligand>
        <name>NAD(+)</name>
        <dbReference type="ChEBI" id="CHEBI:57540"/>
    </ligand>
</feature>
<comment type="catalytic activity">
    <reaction evidence="5">
        <text>L-alanine + NAD(+) + H2O = pyruvate + NH4(+) + NADH + H(+)</text>
        <dbReference type="Rhea" id="RHEA:18405"/>
        <dbReference type="ChEBI" id="CHEBI:15361"/>
        <dbReference type="ChEBI" id="CHEBI:15377"/>
        <dbReference type="ChEBI" id="CHEBI:15378"/>
        <dbReference type="ChEBI" id="CHEBI:28938"/>
        <dbReference type="ChEBI" id="CHEBI:57540"/>
        <dbReference type="ChEBI" id="CHEBI:57945"/>
        <dbReference type="ChEBI" id="CHEBI:57972"/>
        <dbReference type="EC" id="1.4.1.1"/>
    </reaction>
</comment>
<dbReference type="HOGENOM" id="CLU_042088_3_1_0"/>
<dbReference type="FunFam" id="3.40.50.720:FF:000311">
    <property type="entry name" value="Ornithine cyclodeaminase"/>
    <property type="match status" value="1"/>
</dbReference>
<dbReference type="AlphaFoldDB" id="D2BG63"/>
<evidence type="ECO:0000313" key="7">
    <source>
        <dbReference type="Proteomes" id="UP000002506"/>
    </source>
</evidence>
<evidence type="ECO:0000256" key="1">
    <source>
        <dbReference type="ARBA" id="ARBA00023002"/>
    </source>
</evidence>
<evidence type="ECO:0000256" key="4">
    <source>
        <dbReference type="ARBA" id="ARBA00052703"/>
    </source>
</evidence>
<sequence>MPTLILSRKDISGLISMPPVIQAVEQAFRDWATGLGGMPSKVYLTLPKGDFRAMPASLPGAAGIKWVNVHPGNKALQMPTVMGLVIYSDPDTGYPLAVMDGTDITAYRTGAAAAIASKYLARADSATLGIVGAGRQAVTQIMAHRVLFNLKEIRVYDIFPDSVLRLIKYFPELNIKRASLAEAAASDIICTLTTSNKPVLLLKDLKPGCHINAVGADAPGKQELDPRILRQAVVVVDDMEQAIHAGELNVPVRTGVFSKEMVKANLGQIIQGKKSGRGSADDITVFDSTGVAIEDIAVAKMLYQMASELGTFRSLGLVD</sequence>
<name>D2BG63_DEHMV</name>
<dbReference type="EC" id="1.4.1.1" evidence="5"/>
<dbReference type="HAMAP" id="MF_00935">
    <property type="entry name" value="AlaDH_arch"/>
    <property type="match status" value="1"/>
</dbReference>
<accession>D2BG63</accession>
<dbReference type="Pfam" id="PF02423">
    <property type="entry name" value="OCD_Mu_crystall"/>
    <property type="match status" value="1"/>
</dbReference>
<evidence type="ECO:0000313" key="6">
    <source>
        <dbReference type="EMBL" id="ACZ61313.1"/>
    </source>
</evidence>
<dbReference type="InterPro" id="IPR003462">
    <property type="entry name" value="ODC_Mu_crystall"/>
</dbReference>
<dbReference type="PANTHER" id="PTHR13812">
    <property type="entry name" value="KETIMINE REDUCTASE MU-CRYSTALLIN"/>
    <property type="match status" value="1"/>
</dbReference>
<dbReference type="GO" id="GO:0000286">
    <property type="term" value="F:alanine dehydrogenase activity"/>
    <property type="evidence" value="ECO:0007669"/>
    <property type="project" value="UniProtKB-UniRule"/>
</dbReference>
<feature type="binding site" evidence="5">
    <location>
        <position position="221"/>
    </location>
    <ligand>
        <name>NAD(+)</name>
        <dbReference type="ChEBI" id="CHEBI:57540"/>
    </ligand>
</feature>
<comment type="caution">
    <text evidence="5">Lacks conserved residue(s) required for the propagation of feature annotation.</text>
</comment>
<dbReference type="EMBL" id="CP001827">
    <property type="protein sequence ID" value="ACZ61313.1"/>
    <property type="molecule type" value="Genomic_DNA"/>
</dbReference>
<dbReference type="KEGG" id="dev:DhcVS_140"/>
<dbReference type="OrthoDB" id="9792005at2"/>
<keyword evidence="2 5" id="KW-0520">NAD</keyword>
<dbReference type="eggNOG" id="COG2423">
    <property type="taxonomic scope" value="Bacteria"/>
</dbReference>
<dbReference type="InterPro" id="IPR023401">
    <property type="entry name" value="ODC_N"/>
</dbReference>
<proteinExistence type="inferred from homology"/>
<dbReference type="RefSeq" id="WP_012881489.1">
    <property type="nucleotide sequence ID" value="NC_013552.1"/>
</dbReference>
<dbReference type="Gene3D" id="3.30.1780.10">
    <property type="entry name" value="ornithine cyclodeaminase, domain 1"/>
    <property type="match status" value="1"/>
</dbReference>
<comment type="catalytic activity">
    <reaction evidence="3">
        <text>L-proline + NAD(+) = 1-pyrroline-2-carboxylate + NADH + H(+)</text>
        <dbReference type="Rhea" id="RHEA:20321"/>
        <dbReference type="ChEBI" id="CHEBI:15378"/>
        <dbReference type="ChEBI" id="CHEBI:39785"/>
        <dbReference type="ChEBI" id="CHEBI:57540"/>
        <dbReference type="ChEBI" id="CHEBI:57945"/>
        <dbReference type="ChEBI" id="CHEBI:60039"/>
        <dbReference type="EC" id="1.5.1.49"/>
    </reaction>
</comment>
<dbReference type="InterPro" id="IPR028609">
    <property type="entry name" value="AlaDH_arch-typ"/>
</dbReference>
<protein>
    <recommendedName>
        <fullName evidence="5">Putative alanine dehydrogenase</fullName>
        <shortName evidence="5">AlaDH</shortName>
        <ecNumber evidence="5">1.4.1.1</ecNumber>
    </recommendedName>
</protein>
<feature type="active site" description="Proton donor/acceptor" evidence="5">
    <location>
        <position position="65"/>
    </location>
</feature>
<keyword evidence="5" id="KW-0547">Nucleotide-binding</keyword>